<accession>A0AAU9KR08</accession>
<organism evidence="2 3">
    <name type="scientific">Blepharisma stoltei</name>
    <dbReference type="NCBI Taxonomy" id="1481888"/>
    <lineage>
        <taxon>Eukaryota</taxon>
        <taxon>Sar</taxon>
        <taxon>Alveolata</taxon>
        <taxon>Ciliophora</taxon>
        <taxon>Postciliodesmatophora</taxon>
        <taxon>Heterotrichea</taxon>
        <taxon>Heterotrichida</taxon>
        <taxon>Blepharismidae</taxon>
        <taxon>Blepharisma</taxon>
    </lineage>
</organism>
<keyword evidence="3" id="KW-1185">Reference proteome</keyword>
<feature type="region of interest" description="Disordered" evidence="1">
    <location>
        <begin position="41"/>
        <end position="65"/>
    </location>
</feature>
<gene>
    <name evidence="2" type="ORF">BSTOLATCC_MIC64177</name>
</gene>
<comment type="caution">
    <text evidence="2">The sequence shown here is derived from an EMBL/GenBank/DDBJ whole genome shotgun (WGS) entry which is preliminary data.</text>
</comment>
<protein>
    <submittedName>
        <fullName evidence="2">Uncharacterized protein</fullName>
    </submittedName>
</protein>
<dbReference type="EMBL" id="CAJZBQ010000062">
    <property type="protein sequence ID" value="CAG9335714.1"/>
    <property type="molecule type" value="Genomic_DNA"/>
</dbReference>
<name>A0AAU9KR08_9CILI</name>
<dbReference type="Proteomes" id="UP001162131">
    <property type="component" value="Unassembled WGS sequence"/>
</dbReference>
<evidence type="ECO:0000313" key="2">
    <source>
        <dbReference type="EMBL" id="CAG9335714.1"/>
    </source>
</evidence>
<feature type="compositionally biased region" description="Basic and acidic residues" evidence="1">
    <location>
        <begin position="48"/>
        <end position="57"/>
    </location>
</feature>
<dbReference type="AlphaFoldDB" id="A0AAU9KR08"/>
<evidence type="ECO:0000313" key="3">
    <source>
        <dbReference type="Proteomes" id="UP001162131"/>
    </source>
</evidence>
<sequence>MSENCKDKFNVFSGMFSLIFKFSEEESSLRLPNIFSCEDSEVEEEGESKEITEEAKNRRPARGAQKRITACPHVNRRHYAKSMCSNCYHKSGRQKKAWSCPHQDRQLYAKGMCQFCYLQNYHKSRSCKVVIKSESLRIKA</sequence>
<proteinExistence type="predicted"/>
<evidence type="ECO:0000256" key="1">
    <source>
        <dbReference type="SAM" id="MobiDB-lite"/>
    </source>
</evidence>
<reference evidence="2" key="1">
    <citation type="submission" date="2021-09" db="EMBL/GenBank/DDBJ databases">
        <authorList>
            <consortium name="AG Swart"/>
            <person name="Singh M."/>
            <person name="Singh A."/>
            <person name="Seah K."/>
            <person name="Emmerich C."/>
        </authorList>
    </citation>
    <scope>NUCLEOTIDE SEQUENCE</scope>
    <source>
        <strain evidence="2">ATCC30299</strain>
    </source>
</reference>